<feature type="compositionally biased region" description="Low complexity" evidence="1">
    <location>
        <begin position="104"/>
        <end position="126"/>
    </location>
</feature>
<dbReference type="OrthoDB" id="5563016at2759"/>
<feature type="compositionally biased region" description="Low complexity" evidence="1">
    <location>
        <begin position="46"/>
        <end position="60"/>
    </location>
</feature>
<feature type="compositionally biased region" description="Low complexity" evidence="1">
    <location>
        <begin position="224"/>
        <end position="236"/>
    </location>
</feature>
<feature type="region of interest" description="Disordered" evidence="1">
    <location>
        <begin position="435"/>
        <end position="462"/>
    </location>
</feature>
<accession>A0A9P6PP92</accession>
<dbReference type="PANTHER" id="PTHR12751:SF18">
    <property type="entry name" value="PHOSPHATASE AND ACTIN REGULATOR 1"/>
    <property type="match status" value="1"/>
</dbReference>
<gene>
    <name evidence="2" type="ORF">BG011_008911</name>
</gene>
<feature type="region of interest" description="Disordered" evidence="1">
    <location>
        <begin position="11"/>
        <end position="70"/>
    </location>
</feature>
<dbReference type="AlphaFoldDB" id="A0A9P6PP92"/>
<feature type="region of interest" description="Disordered" evidence="1">
    <location>
        <begin position="104"/>
        <end position="147"/>
    </location>
</feature>
<protein>
    <submittedName>
        <fullName evidence="2">Uncharacterized protein</fullName>
    </submittedName>
</protein>
<dbReference type="GO" id="GO:0030036">
    <property type="term" value="P:actin cytoskeleton organization"/>
    <property type="evidence" value="ECO:0007669"/>
    <property type="project" value="TreeGrafter"/>
</dbReference>
<name>A0A9P6PP92_9FUNG</name>
<dbReference type="EMBL" id="JAAAJA010000761">
    <property type="protein sequence ID" value="KAG0249825.1"/>
    <property type="molecule type" value="Genomic_DNA"/>
</dbReference>
<proteinExistence type="predicted"/>
<dbReference type="Proteomes" id="UP000726737">
    <property type="component" value="Unassembled WGS sequence"/>
</dbReference>
<reference evidence="2" key="1">
    <citation type="journal article" date="2020" name="Fungal Divers.">
        <title>Resolving the Mortierellaceae phylogeny through synthesis of multi-gene phylogenetics and phylogenomics.</title>
        <authorList>
            <person name="Vandepol N."/>
            <person name="Liber J."/>
            <person name="Desiro A."/>
            <person name="Na H."/>
            <person name="Kennedy M."/>
            <person name="Barry K."/>
            <person name="Grigoriev I.V."/>
            <person name="Miller A.N."/>
            <person name="O'Donnell K."/>
            <person name="Stajich J.E."/>
            <person name="Bonito G."/>
        </authorList>
    </citation>
    <scope>NUCLEOTIDE SEQUENCE</scope>
    <source>
        <strain evidence="2">KOD948</strain>
    </source>
</reference>
<organism evidence="2 3">
    <name type="scientific">Mortierella polycephala</name>
    <dbReference type="NCBI Taxonomy" id="41804"/>
    <lineage>
        <taxon>Eukaryota</taxon>
        <taxon>Fungi</taxon>
        <taxon>Fungi incertae sedis</taxon>
        <taxon>Mucoromycota</taxon>
        <taxon>Mortierellomycotina</taxon>
        <taxon>Mortierellomycetes</taxon>
        <taxon>Mortierellales</taxon>
        <taxon>Mortierellaceae</taxon>
        <taxon>Mortierella</taxon>
    </lineage>
</organism>
<keyword evidence="3" id="KW-1185">Reference proteome</keyword>
<evidence type="ECO:0000313" key="2">
    <source>
        <dbReference type="EMBL" id="KAG0249825.1"/>
    </source>
</evidence>
<comment type="caution">
    <text evidence="2">The sequence shown here is derived from an EMBL/GenBank/DDBJ whole genome shotgun (WGS) entry which is preliminary data.</text>
</comment>
<evidence type="ECO:0000313" key="3">
    <source>
        <dbReference type="Proteomes" id="UP000726737"/>
    </source>
</evidence>
<sequence length="693" mass="77924">MNYEAVINPCSSIPAVSPQTESFSSGKFPPRATMPPQDPMSHFQDLRQQTQLLQLPSQQPLAPPPQQWQQQQLRYNRQLAESILPLEQRMDQLRINQTVYLQPQQPQQQQQQQQQYNQPSIQQSKQVPPSNSLEPSTQQLVSTPVKEKLSRRWPLASRFFEKRKNVTVPPHIPNSQTLTTDDKVISFSVTDLSTSMPQQPAQPTYDQNENPISPTDSDAASVPESESNSQNSSRRGSMADIPKAFLSSFRRASLSSNSISSNSDKKSNVNDDIAEEDNEDHGVDEYQIESGKNETPTMTAILCADGLRQVNMAVPKGPPTRAAAPPHKSILKKQPYPNPSSRFSPRPGYNASSNRLPENMYPIAPSGKDVDISLLTHSPDPNQEYTLSPPWGREMNAFITTKPSLISPKALDWLSASPLSREDRSKLDNDRSMFHRAATPPDLDPGLQSSNCQGRGGERSQGQLMDLHLGGRDTTRYFRVSPRSLQQQSMTMGAHISHLAQDLSVQYHDSRDSGPFVQQPSSWPSSQVQQQQQQYQPMHQQTLLTPRRFQYHGSRKRQNSMNEPMAGLQNSISMRVRDQDVGGCISISSLNARVDNGDSDSVESECNVPGEYGFMNDNEDSGGGRCRKTLSFMDTIEIIPAHRKSEYNRRSDKDATFRILTPDLKTEIRDELNTFKMSEMTVHVESMKYTTFH</sequence>
<feature type="region of interest" description="Disordered" evidence="1">
    <location>
        <begin position="191"/>
        <end position="238"/>
    </location>
</feature>
<dbReference type="PANTHER" id="PTHR12751">
    <property type="entry name" value="PHOSPHATASE AND ACTIN REGULATOR PHACTR"/>
    <property type="match status" value="1"/>
</dbReference>
<feature type="compositionally biased region" description="Polar residues" evidence="1">
    <location>
        <begin position="191"/>
        <end position="218"/>
    </location>
</feature>
<dbReference type="GO" id="GO:0003779">
    <property type="term" value="F:actin binding"/>
    <property type="evidence" value="ECO:0007669"/>
    <property type="project" value="TreeGrafter"/>
</dbReference>
<feature type="region of interest" description="Disordered" evidence="1">
    <location>
        <begin position="318"/>
        <end position="347"/>
    </location>
</feature>
<feature type="compositionally biased region" description="Polar residues" evidence="1">
    <location>
        <begin position="127"/>
        <end position="142"/>
    </location>
</feature>
<evidence type="ECO:0000256" key="1">
    <source>
        <dbReference type="SAM" id="MobiDB-lite"/>
    </source>
</evidence>